<sequence>MIKIFRTNVQTEYQVVEITNLLLQEFHNFKISIDLEDWEKILRVQGNGFKSEDIERIVSAYGYRCEELI</sequence>
<reference evidence="1" key="1">
    <citation type="submission" date="2022-07" db="EMBL/GenBank/DDBJ databases">
        <title>Isolation, identification, and degradation of a PFOSA degrading strain from sewage treatment plant.</title>
        <authorList>
            <person name="Zhang L."/>
            <person name="Huo Y."/>
        </authorList>
    </citation>
    <scope>NUCLEOTIDE SEQUENCE</scope>
    <source>
        <strain evidence="1">C1</strain>
    </source>
</reference>
<evidence type="ECO:0000313" key="2">
    <source>
        <dbReference type="Proteomes" id="UP001059844"/>
    </source>
</evidence>
<dbReference type="EMBL" id="CP101751">
    <property type="protein sequence ID" value="UUC45167.1"/>
    <property type="molecule type" value="Genomic_DNA"/>
</dbReference>
<evidence type="ECO:0000313" key="1">
    <source>
        <dbReference type="EMBL" id="UUC45167.1"/>
    </source>
</evidence>
<accession>A0ABY5IUF2</accession>
<name>A0ABY5IUF2_9FLAO</name>
<gene>
    <name evidence="1" type="ORF">NOX80_16270</name>
</gene>
<dbReference type="RefSeq" id="WP_256550858.1">
    <property type="nucleotide sequence ID" value="NZ_CP101751.1"/>
</dbReference>
<organism evidence="1 2">
    <name type="scientific">Flavobacterium cerinum</name>
    <dbReference type="NCBI Taxonomy" id="2502784"/>
    <lineage>
        <taxon>Bacteria</taxon>
        <taxon>Pseudomonadati</taxon>
        <taxon>Bacteroidota</taxon>
        <taxon>Flavobacteriia</taxon>
        <taxon>Flavobacteriales</taxon>
        <taxon>Flavobacteriaceae</taxon>
        <taxon>Flavobacterium</taxon>
    </lineage>
</organism>
<proteinExistence type="predicted"/>
<dbReference type="Proteomes" id="UP001059844">
    <property type="component" value="Chromosome"/>
</dbReference>
<keyword evidence="2" id="KW-1185">Reference proteome</keyword>
<protein>
    <submittedName>
        <fullName evidence="1">Uncharacterized protein</fullName>
    </submittedName>
</protein>